<proteinExistence type="predicted"/>
<name>A0A6P1Q1B5_9GAMM</name>
<reference evidence="1 2" key="1">
    <citation type="submission" date="2018-03" db="EMBL/GenBank/DDBJ databases">
        <title>Pantoea intestinalis SRCM103226 isolated form the mealworm.</title>
        <authorList>
            <person name="Jeong D.-Y."/>
            <person name="Kim J.W."/>
        </authorList>
    </citation>
    <scope>NUCLEOTIDE SEQUENCE [LARGE SCALE GENOMIC DNA]</scope>
    <source>
        <strain evidence="1 2">SRCM103226</strain>
    </source>
</reference>
<protein>
    <submittedName>
        <fullName evidence="1">Uncharacterized protein</fullName>
    </submittedName>
</protein>
<dbReference type="KEGG" id="mint:C7M51_02220"/>
<organism evidence="1 2">
    <name type="scientific">Mixta intestinalis</name>
    <dbReference type="NCBI Taxonomy" id="1615494"/>
    <lineage>
        <taxon>Bacteria</taxon>
        <taxon>Pseudomonadati</taxon>
        <taxon>Pseudomonadota</taxon>
        <taxon>Gammaproteobacteria</taxon>
        <taxon>Enterobacterales</taxon>
        <taxon>Erwiniaceae</taxon>
        <taxon>Mixta</taxon>
    </lineage>
</organism>
<dbReference type="RefSeq" id="WP_160621853.1">
    <property type="nucleotide sequence ID" value="NZ_CP028271.1"/>
</dbReference>
<evidence type="ECO:0000313" key="2">
    <source>
        <dbReference type="Proteomes" id="UP000464053"/>
    </source>
</evidence>
<dbReference type="EMBL" id="CP028271">
    <property type="protein sequence ID" value="QHM71927.1"/>
    <property type="molecule type" value="Genomic_DNA"/>
</dbReference>
<gene>
    <name evidence="1" type="ORF">C7M51_02220</name>
</gene>
<evidence type="ECO:0000313" key="1">
    <source>
        <dbReference type="EMBL" id="QHM71927.1"/>
    </source>
</evidence>
<dbReference type="OrthoDB" id="6540498at2"/>
<sequence length="85" mass="9479">MKNATYESTGTVEKEDEVCCLIGRAVVALSEARQPVNKSTLSLKLLSMADHEGDDERVLLYWLARRALNQPTRLNPGAPRPPVMR</sequence>
<keyword evidence="2" id="KW-1185">Reference proteome</keyword>
<dbReference type="AlphaFoldDB" id="A0A6P1Q1B5"/>
<dbReference type="Proteomes" id="UP000464053">
    <property type="component" value="Chromosome"/>
</dbReference>
<accession>A0A6P1Q1B5</accession>